<sequence>MYPLKPLLSQNGFTSSESYDHAVQCFLSNPTDHIRCMHVDGDCGRKRTAFAHALANALCASQIMYYEFGKDKSIPQIIRIQEGEEIIEEPPVEALDRILTEACAQSEAEQTVLILDQLHKTQFLNHIRLYEFLQTGLWRYSDVQYQANLSNLSVYLISDEPLYHSLQSCSFRLWISEVNRAVITVSAEDLGLNEQNCQWLLPVQKLLGKINLSPTLEEYQRLAFDIEQHVHNKQQLKVSLFGWLENIDRIKLESEELQTYLDEVLEAILMGKGVGEEIEISGV</sequence>
<organism evidence="1 2">
    <name type="scientific">endosymbiont of Galathealinum brachiosum</name>
    <dbReference type="NCBI Taxonomy" id="2200906"/>
    <lineage>
        <taxon>Bacteria</taxon>
        <taxon>Pseudomonadati</taxon>
        <taxon>Pseudomonadota</taxon>
        <taxon>Gammaproteobacteria</taxon>
        <taxon>sulfur-oxidizing symbionts</taxon>
    </lineage>
</organism>
<dbReference type="EMBL" id="QFXC01000011">
    <property type="protein sequence ID" value="RDH83041.1"/>
    <property type="molecule type" value="Genomic_DNA"/>
</dbReference>
<dbReference type="Proteomes" id="UP000254266">
    <property type="component" value="Unassembled WGS sequence"/>
</dbReference>
<comment type="caution">
    <text evidence="1">The sequence shown here is derived from an EMBL/GenBank/DDBJ whole genome shotgun (WGS) entry which is preliminary data.</text>
</comment>
<reference evidence="1 2" key="1">
    <citation type="journal article" date="2018" name="ISME J.">
        <title>Endosymbiont genomes yield clues of tubeworm success.</title>
        <authorList>
            <person name="Li Y."/>
            <person name="Liles M.R."/>
            <person name="Halanych K.M."/>
        </authorList>
    </citation>
    <scope>NUCLEOTIDE SEQUENCE [LARGE SCALE GENOMIC DNA]</scope>
    <source>
        <strain evidence="1">A1464</strain>
    </source>
</reference>
<accession>A0A370DDS7</accession>
<proteinExistence type="predicted"/>
<name>A0A370DDS7_9GAMM</name>
<dbReference type="AlphaFoldDB" id="A0A370DDS7"/>
<protein>
    <submittedName>
        <fullName evidence="1">Uncharacterized protein</fullName>
    </submittedName>
</protein>
<evidence type="ECO:0000313" key="1">
    <source>
        <dbReference type="EMBL" id="RDH83041.1"/>
    </source>
</evidence>
<keyword evidence="2" id="KW-1185">Reference proteome</keyword>
<evidence type="ECO:0000313" key="2">
    <source>
        <dbReference type="Proteomes" id="UP000254266"/>
    </source>
</evidence>
<gene>
    <name evidence="1" type="ORF">DIZ80_12330</name>
</gene>